<dbReference type="InterPro" id="IPR052759">
    <property type="entry name" value="Metalloprotease_M4"/>
</dbReference>
<organism evidence="8 9">
    <name type="scientific">Lepidopterella palustris CBS 459.81</name>
    <dbReference type="NCBI Taxonomy" id="1314670"/>
    <lineage>
        <taxon>Eukaryota</taxon>
        <taxon>Fungi</taxon>
        <taxon>Dikarya</taxon>
        <taxon>Ascomycota</taxon>
        <taxon>Pezizomycotina</taxon>
        <taxon>Dothideomycetes</taxon>
        <taxon>Pleosporomycetidae</taxon>
        <taxon>Mytilinidiales</taxon>
        <taxon>Argynnaceae</taxon>
        <taxon>Lepidopterella</taxon>
    </lineage>
</organism>
<dbReference type="InterPro" id="IPR013856">
    <property type="entry name" value="Peptidase_M4_domain"/>
</dbReference>
<dbReference type="GO" id="GO:0046872">
    <property type="term" value="F:metal ion binding"/>
    <property type="evidence" value="ECO:0007669"/>
    <property type="project" value="UniProtKB-KW"/>
</dbReference>
<sequence length="366" mass="40300">MCCSIVSPSLLQSIADDESLDGATRESALYTLQSTEALRQATDLQKAAEAVSTGHLDFRCAIYSMSGKAYDASGTAYAPLPGIPLRTSEEPPTFDEDVNNCLEGLRMTYNFYKEVFGRNSIDGNGMQINASVFYAIRYGNAMWVPNAKQMVFGSGDGNTRFGRYAGIFKQSCFTSSLDVIGHELTHAVTESTAGLKYEGQAGALNESVSDVFGCMIKQYALKQKASEADWLVGMNIIYEHVFPDTPHMRSLADPESDKVIGKQPKHMKSKYYRNENPQASDHGGVHTNSGVPNHAFYKIAVALGGFSWERAGKVWYATLTDSELRKNPYAKFELFARLTLKHAESLFPGSEVVEAVRQAWRDVGVL</sequence>
<evidence type="ECO:0000313" key="8">
    <source>
        <dbReference type="EMBL" id="OCK85340.1"/>
    </source>
</evidence>
<dbReference type="Gene3D" id="3.10.170.10">
    <property type="match status" value="1"/>
</dbReference>
<evidence type="ECO:0000256" key="1">
    <source>
        <dbReference type="ARBA" id="ARBA00022670"/>
    </source>
</evidence>
<evidence type="ECO:0000313" key="9">
    <source>
        <dbReference type="Proteomes" id="UP000250266"/>
    </source>
</evidence>
<gene>
    <name evidence="8" type="ORF">K432DRAFT_377698</name>
</gene>
<keyword evidence="1" id="KW-0645">Protease</keyword>
<keyword evidence="9" id="KW-1185">Reference proteome</keyword>
<dbReference type="PANTHER" id="PTHR43579:SF1">
    <property type="entry name" value="NEUTRAL METALLOPROTEINASE"/>
    <property type="match status" value="1"/>
</dbReference>
<evidence type="ECO:0000259" key="7">
    <source>
        <dbReference type="Pfam" id="PF02868"/>
    </source>
</evidence>
<dbReference type="GO" id="GO:0006508">
    <property type="term" value="P:proteolysis"/>
    <property type="evidence" value="ECO:0007669"/>
    <property type="project" value="UniProtKB-KW"/>
</dbReference>
<dbReference type="Pfam" id="PF01447">
    <property type="entry name" value="Peptidase_M4"/>
    <property type="match status" value="1"/>
</dbReference>
<keyword evidence="4" id="KW-0862">Zinc</keyword>
<dbReference type="InterPro" id="IPR027268">
    <property type="entry name" value="Peptidase_M4/M1_CTD_sf"/>
</dbReference>
<evidence type="ECO:0000256" key="5">
    <source>
        <dbReference type="ARBA" id="ARBA00023049"/>
    </source>
</evidence>
<keyword evidence="2" id="KW-0479">Metal-binding</keyword>
<proteinExistence type="predicted"/>
<dbReference type="SUPFAM" id="SSF55486">
    <property type="entry name" value="Metalloproteases ('zincins'), catalytic domain"/>
    <property type="match status" value="1"/>
</dbReference>
<dbReference type="Gene3D" id="1.10.390.10">
    <property type="entry name" value="Neutral Protease Domain 2"/>
    <property type="match status" value="1"/>
</dbReference>
<accession>A0A8E2JJU9</accession>
<keyword evidence="5" id="KW-0482">Metalloprotease</keyword>
<dbReference type="GO" id="GO:0004222">
    <property type="term" value="F:metalloendopeptidase activity"/>
    <property type="evidence" value="ECO:0007669"/>
    <property type="project" value="InterPro"/>
</dbReference>
<dbReference type="PANTHER" id="PTHR43579">
    <property type="match status" value="1"/>
</dbReference>
<dbReference type="Proteomes" id="UP000250266">
    <property type="component" value="Unassembled WGS sequence"/>
</dbReference>
<feature type="domain" description="Peptidase M4" evidence="6">
    <location>
        <begin position="67"/>
        <end position="190"/>
    </location>
</feature>
<dbReference type="AlphaFoldDB" id="A0A8E2JJU9"/>
<feature type="domain" description="Peptidase M4 C-terminal" evidence="7">
    <location>
        <begin position="193"/>
        <end position="365"/>
    </location>
</feature>
<dbReference type="InterPro" id="IPR001570">
    <property type="entry name" value="Peptidase_M4_C_domain"/>
</dbReference>
<evidence type="ECO:0000256" key="4">
    <source>
        <dbReference type="ARBA" id="ARBA00022833"/>
    </source>
</evidence>
<keyword evidence="3" id="KW-0378">Hydrolase</keyword>
<dbReference type="EMBL" id="KV744820">
    <property type="protein sequence ID" value="OCK85340.1"/>
    <property type="molecule type" value="Genomic_DNA"/>
</dbReference>
<name>A0A8E2JJU9_9PEZI</name>
<reference evidence="8 9" key="1">
    <citation type="journal article" date="2016" name="Nat. Commun.">
        <title>Ectomycorrhizal ecology is imprinted in the genome of the dominant symbiotic fungus Cenococcum geophilum.</title>
        <authorList>
            <consortium name="DOE Joint Genome Institute"/>
            <person name="Peter M."/>
            <person name="Kohler A."/>
            <person name="Ohm R.A."/>
            <person name="Kuo A."/>
            <person name="Krutzmann J."/>
            <person name="Morin E."/>
            <person name="Arend M."/>
            <person name="Barry K.W."/>
            <person name="Binder M."/>
            <person name="Choi C."/>
            <person name="Clum A."/>
            <person name="Copeland A."/>
            <person name="Grisel N."/>
            <person name="Haridas S."/>
            <person name="Kipfer T."/>
            <person name="LaButti K."/>
            <person name="Lindquist E."/>
            <person name="Lipzen A."/>
            <person name="Maire R."/>
            <person name="Meier B."/>
            <person name="Mihaltcheva S."/>
            <person name="Molinier V."/>
            <person name="Murat C."/>
            <person name="Poggeler S."/>
            <person name="Quandt C.A."/>
            <person name="Sperisen C."/>
            <person name="Tritt A."/>
            <person name="Tisserant E."/>
            <person name="Crous P.W."/>
            <person name="Henrissat B."/>
            <person name="Nehls U."/>
            <person name="Egli S."/>
            <person name="Spatafora J.W."/>
            <person name="Grigoriev I.V."/>
            <person name="Martin F.M."/>
        </authorList>
    </citation>
    <scope>NUCLEOTIDE SEQUENCE [LARGE SCALE GENOMIC DNA]</scope>
    <source>
        <strain evidence="8 9">CBS 459.81</strain>
    </source>
</reference>
<dbReference type="CDD" id="cd09597">
    <property type="entry name" value="M4_TLP"/>
    <property type="match status" value="1"/>
</dbReference>
<dbReference type="OrthoDB" id="5332336at2759"/>
<protein>
    <submittedName>
        <fullName evidence="8">Zincin</fullName>
    </submittedName>
</protein>
<evidence type="ECO:0000259" key="6">
    <source>
        <dbReference type="Pfam" id="PF01447"/>
    </source>
</evidence>
<dbReference type="Pfam" id="PF02868">
    <property type="entry name" value="Peptidase_M4_C"/>
    <property type="match status" value="1"/>
</dbReference>
<evidence type="ECO:0000256" key="3">
    <source>
        <dbReference type="ARBA" id="ARBA00022801"/>
    </source>
</evidence>
<evidence type="ECO:0000256" key="2">
    <source>
        <dbReference type="ARBA" id="ARBA00022723"/>
    </source>
</evidence>